<dbReference type="GO" id="GO:0030134">
    <property type="term" value="C:COPII-coated ER to Golgi transport vesicle"/>
    <property type="evidence" value="ECO:0007669"/>
    <property type="project" value="TreeGrafter"/>
</dbReference>
<keyword evidence="7" id="KW-0333">Golgi apparatus</keyword>
<dbReference type="GO" id="GO:0005537">
    <property type="term" value="F:D-mannose binding"/>
    <property type="evidence" value="ECO:0007669"/>
    <property type="project" value="TreeGrafter"/>
</dbReference>
<dbReference type="PANTHER" id="PTHR12223:SF45">
    <property type="entry name" value="RE50040P"/>
    <property type="match status" value="1"/>
</dbReference>
<dbReference type="GO" id="GO:0005793">
    <property type="term" value="C:endoplasmic reticulum-Golgi intermediate compartment"/>
    <property type="evidence" value="ECO:0007669"/>
    <property type="project" value="TreeGrafter"/>
</dbReference>
<proteinExistence type="predicted"/>
<organism evidence="15 16">
    <name type="scientific">Megalurothrips usitatus</name>
    <name type="common">bean blossom thrips</name>
    <dbReference type="NCBI Taxonomy" id="439358"/>
    <lineage>
        <taxon>Eukaryota</taxon>
        <taxon>Metazoa</taxon>
        <taxon>Ecdysozoa</taxon>
        <taxon>Arthropoda</taxon>
        <taxon>Hexapoda</taxon>
        <taxon>Insecta</taxon>
        <taxon>Pterygota</taxon>
        <taxon>Neoptera</taxon>
        <taxon>Paraneoptera</taxon>
        <taxon>Thysanoptera</taxon>
        <taxon>Terebrantia</taxon>
        <taxon>Thripoidea</taxon>
        <taxon>Thripidae</taxon>
        <taxon>Megalurothrips</taxon>
    </lineage>
</organism>
<evidence type="ECO:0000256" key="3">
    <source>
        <dbReference type="ARBA" id="ARBA00022723"/>
    </source>
</evidence>
<dbReference type="GO" id="GO:0000139">
    <property type="term" value="C:Golgi membrane"/>
    <property type="evidence" value="ECO:0007669"/>
    <property type="project" value="UniProtKB-SubCell"/>
</dbReference>
<dbReference type="EMBL" id="JAPTSV010000008">
    <property type="protein sequence ID" value="KAJ1525250.1"/>
    <property type="molecule type" value="Genomic_DNA"/>
</dbReference>
<dbReference type="InterPro" id="IPR051136">
    <property type="entry name" value="Intracellular_Lectin-GPT"/>
</dbReference>
<evidence type="ECO:0000256" key="2">
    <source>
        <dbReference type="ARBA" id="ARBA00022692"/>
    </source>
</evidence>
<evidence type="ECO:0000313" key="16">
    <source>
        <dbReference type="Proteomes" id="UP001075354"/>
    </source>
</evidence>
<dbReference type="PANTHER" id="PTHR12223">
    <property type="entry name" value="VESICULAR MANNOSE-BINDING LECTIN"/>
    <property type="match status" value="1"/>
</dbReference>
<keyword evidence="6 12" id="KW-1133">Transmembrane helix</keyword>
<keyword evidence="16" id="KW-1185">Reference proteome</keyword>
<dbReference type="InterPro" id="IPR005052">
    <property type="entry name" value="Lectin_leg"/>
</dbReference>
<keyword evidence="10" id="KW-0325">Glycoprotein</keyword>
<reference evidence="15" key="1">
    <citation type="submission" date="2022-12" db="EMBL/GenBank/DDBJ databases">
        <title>Chromosome-level genome assembly of the bean flower thrips Megalurothrips usitatus.</title>
        <authorList>
            <person name="Ma L."/>
            <person name="Liu Q."/>
            <person name="Li H."/>
            <person name="Cai W."/>
        </authorList>
    </citation>
    <scope>NUCLEOTIDE SEQUENCE</scope>
    <source>
        <strain evidence="15">Cailab_2022a</strain>
    </source>
</reference>
<dbReference type="AlphaFoldDB" id="A0AAV7XKY8"/>
<dbReference type="GO" id="GO:0046872">
    <property type="term" value="F:metal ion binding"/>
    <property type="evidence" value="ECO:0007669"/>
    <property type="project" value="UniProtKB-KW"/>
</dbReference>
<keyword evidence="9" id="KW-1015">Disulfide bond</keyword>
<evidence type="ECO:0000256" key="5">
    <source>
        <dbReference type="ARBA" id="ARBA00022734"/>
    </source>
</evidence>
<evidence type="ECO:0000256" key="12">
    <source>
        <dbReference type="SAM" id="Phobius"/>
    </source>
</evidence>
<dbReference type="SUPFAM" id="SSF49899">
    <property type="entry name" value="Concanavalin A-like lectins/glucanases"/>
    <property type="match status" value="1"/>
</dbReference>
<comment type="subcellular location">
    <subcellularLocation>
        <location evidence="11">Endomembrane system</location>
        <topology evidence="11">Single-pass type I membrane protein</topology>
    </subcellularLocation>
    <subcellularLocation>
        <location evidence="1">Golgi apparatus membrane</location>
        <topology evidence="1">Single-pass membrane protein</topology>
    </subcellularLocation>
</comment>
<dbReference type="Gene3D" id="2.60.120.200">
    <property type="match status" value="1"/>
</dbReference>
<keyword evidence="3" id="KW-0479">Metal-binding</keyword>
<sequence length="324" mass="36805">MHLYALCLNAAALLLAAVNAEWNTKDYMKREHSLIKPYQGSGMTVPFWDFMGSTMVTSNYVRITPDLQSSQGSLWNTVPCNVRNWEIQVHFKVHGKGKDLFGDGMAIWYAKDRMTPGPVFGNMDYHHGLAIVLDTYSNHNGPHNHQHPYISAMVNNGTLHYDHDRDGTHTQLAGCEAKLRNLDHDTYIAIRYEQDILSVSTDIENKAAWKECFSVRGIRLPTGYYFGITAATGDLSDIHDVLSVRLYELDVPNDVKDEDRSHIIPQASYFESPRDHVDDPKPSSLGGVKMFLLMMVGAIAIIACVVFSIMFYQKHQENNRKRFY</sequence>
<evidence type="ECO:0000256" key="6">
    <source>
        <dbReference type="ARBA" id="ARBA00022989"/>
    </source>
</evidence>
<keyword evidence="5" id="KW-0430">Lectin</keyword>
<feature type="chain" id="PRO_5043406565" description="L-type lectin-like domain-containing protein" evidence="13">
    <location>
        <begin position="21"/>
        <end position="324"/>
    </location>
</feature>
<evidence type="ECO:0000256" key="8">
    <source>
        <dbReference type="ARBA" id="ARBA00023136"/>
    </source>
</evidence>
<protein>
    <recommendedName>
        <fullName evidence="14">L-type lectin-like domain-containing protein</fullName>
    </recommendedName>
</protein>
<comment type="caution">
    <text evidence="15">The sequence shown here is derived from an EMBL/GenBank/DDBJ whole genome shotgun (WGS) entry which is preliminary data.</text>
</comment>
<name>A0AAV7XKY8_9NEOP</name>
<accession>A0AAV7XKY8</accession>
<evidence type="ECO:0000256" key="7">
    <source>
        <dbReference type="ARBA" id="ARBA00023034"/>
    </source>
</evidence>
<dbReference type="PROSITE" id="PS51328">
    <property type="entry name" value="L_LECTIN_LIKE"/>
    <property type="match status" value="1"/>
</dbReference>
<feature type="domain" description="L-type lectin-like" evidence="14">
    <location>
        <begin position="26"/>
        <end position="249"/>
    </location>
</feature>
<dbReference type="GO" id="GO:0005789">
    <property type="term" value="C:endoplasmic reticulum membrane"/>
    <property type="evidence" value="ECO:0007669"/>
    <property type="project" value="TreeGrafter"/>
</dbReference>
<feature type="signal peptide" evidence="13">
    <location>
        <begin position="1"/>
        <end position="20"/>
    </location>
</feature>
<evidence type="ECO:0000256" key="9">
    <source>
        <dbReference type="ARBA" id="ARBA00023157"/>
    </source>
</evidence>
<feature type="transmembrane region" description="Helical" evidence="12">
    <location>
        <begin position="290"/>
        <end position="312"/>
    </location>
</feature>
<keyword evidence="8 12" id="KW-0472">Membrane</keyword>
<evidence type="ECO:0000313" key="15">
    <source>
        <dbReference type="EMBL" id="KAJ1525250.1"/>
    </source>
</evidence>
<evidence type="ECO:0000256" key="4">
    <source>
        <dbReference type="ARBA" id="ARBA00022729"/>
    </source>
</evidence>
<evidence type="ECO:0000259" key="14">
    <source>
        <dbReference type="PROSITE" id="PS51328"/>
    </source>
</evidence>
<dbReference type="InterPro" id="IPR013320">
    <property type="entry name" value="ConA-like_dom_sf"/>
</dbReference>
<evidence type="ECO:0000256" key="13">
    <source>
        <dbReference type="SAM" id="SignalP"/>
    </source>
</evidence>
<dbReference type="GO" id="GO:0006888">
    <property type="term" value="P:endoplasmic reticulum to Golgi vesicle-mediated transport"/>
    <property type="evidence" value="ECO:0007669"/>
    <property type="project" value="TreeGrafter"/>
</dbReference>
<evidence type="ECO:0000256" key="10">
    <source>
        <dbReference type="ARBA" id="ARBA00023180"/>
    </source>
</evidence>
<gene>
    <name evidence="15" type="ORF">ONE63_010075</name>
</gene>
<dbReference type="FunFam" id="2.60.120.200:FF:000017">
    <property type="entry name" value="Vesicular integral-membrane protein VIP36"/>
    <property type="match status" value="1"/>
</dbReference>
<dbReference type="Proteomes" id="UP001075354">
    <property type="component" value="Chromosome 8"/>
</dbReference>
<dbReference type="Pfam" id="PF03388">
    <property type="entry name" value="Lectin_leg-like"/>
    <property type="match status" value="1"/>
</dbReference>
<evidence type="ECO:0000256" key="11">
    <source>
        <dbReference type="ARBA" id="ARBA00046288"/>
    </source>
</evidence>
<keyword evidence="2 12" id="KW-0812">Transmembrane</keyword>
<evidence type="ECO:0000256" key="1">
    <source>
        <dbReference type="ARBA" id="ARBA00004194"/>
    </source>
</evidence>
<keyword evidence="4 13" id="KW-0732">Signal</keyword>